<dbReference type="SUPFAM" id="SSF161098">
    <property type="entry name" value="MetI-like"/>
    <property type="match status" value="1"/>
</dbReference>
<dbReference type="InterPro" id="IPR000515">
    <property type="entry name" value="MetI-like"/>
</dbReference>
<keyword evidence="3" id="KW-1003">Cell membrane</keyword>
<keyword evidence="10" id="KW-1185">Reference proteome</keyword>
<evidence type="ECO:0000256" key="3">
    <source>
        <dbReference type="ARBA" id="ARBA00022475"/>
    </source>
</evidence>
<evidence type="ECO:0000256" key="1">
    <source>
        <dbReference type="ARBA" id="ARBA00004651"/>
    </source>
</evidence>
<dbReference type="Pfam" id="PF00528">
    <property type="entry name" value="BPD_transp_1"/>
    <property type="match status" value="1"/>
</dbReference>
<feature type="transmembrane region" description="Helical" evidence="7">
    <location>
        <begin position="32"/>
        <end position="49"/>
    </location>
</feature>
<comment type="similarity">
    <text evidence="7">Belongs to the binding-protein-dependent transport system permease family.</text>
</comment>
<keyword evidence="5 7" id="KW-1133">Transmembrane helix</keyword>
<dbReference type="STRING" id="323259.Mhun_0215"/>
<dbReference type="InterPro" id="IPR025966">
    <property type="entry name" value="OppC_N"/>
</dbReference>
<feature type="domain" description="ABC transmembrane type-1" evidence="8">
    <location>
        <begin position="92"/>
        <end position="281"/>
    </location>
</feature>
<keyword evidence="6 7" id="KW-0472">Membrane</keyword>
<evidence type="ECO:0000259" key="8">
    <source>
        <dbReference type="PROSITE" id="PS50928"/>
    </source>
</evidence>
<dbReference type="CDD" id="cd06261">
    <property type="entry name" value="TM_PBP2"/>
    <property type="match status" value="1"/>
</dbReference>
<feature type="transmembrane region" description="Helical" evidence="7">
    <location>
        <begin position="131"/>
        <end position="149"/>
    </location>
</feature>
<dbReference type="PANTHER" id="PTHR43386">
    <property type="entry name" value="OLIGOPEPTIDE TRANSPORT SYSTEM PERMEASE PROTEIN APPC"/>
    <property type="match status" value="1"/>
</dbReference>
<feature type="transmembrane region" description="Helical" evidence="7">
    <location>
        <begin position="155"/>
        <end position="173"/>
    </location>
</feature>
<dbReference type="Pfam" id="PF12911">
    <property type="entry name" value="OppC_N"/>
    <property type="match status" value="1"/>
</dbReference>
<accession>Q2FN00</accession>
<dbReference type="EMBL" id="CP000254">
    <property type="protein sequence ID" value="ABD39987.1"/>
    <property type="molecule type" value="Genomic_DNA"/>
</dbReference>
<feature type="transmembrane region" description="Helical" evidence="7">
    <location>
        <begin position="98"/>
        <end position="119"/>
    </location>
</feature>
<dbReference type="AlphaFoldDB" id="Q2FN00"/>
<dbReference type="InParanoid" id="Q2FN00"/>
<dbReference type="PROSITE" id="PS50928">
    <property type="entry name" value="ABC_TM1"/>
    <property type="match status" value="1"/>
</dbReference>
<organism evidence="9 10">
    <name type="scientific">Methanospirillum hungatei JF-1 (strain ATCC 27890 / DSM 864 / NBRC 100397 / JF-1)</name>
    <dbReference type="NCBI Taxonomy" id="323259"/>
    <lineage>
        <taxon>Archaea</taxon>
        <taxon>Methanobacteriati</taxon>
        <taxon>Methanobacteriota</taxon>
        <taxon>Stenosarchaea group</taxon>
        <taxon>Methanomicrobia</taxon>
        <taxon>Methanomicrobiales</taxon>
        <taxon>Methanospirillaceae</taxon>
        <taxon>Methanospirillum</taxon>
    </lineage>
</organism>
<dbReference type="KEGG" id="mhu:Mhun_0215"/>
<proteinExistence type="inferred from homology"/>
<dbReference type="GO" id="GO:0055085">
    <property type="term" value="P:transmembrane transport"/>
    <property type="evidence" value="ECO:0007669"/>
    <property type="project" value="InterPro"/>
</dbReference>
<keyword evidence="2 7" id="KW-0813">Transport</keyword>
<comment type="subcellular location">
    <subcellularLocation>
        <location evidence="1 7">Cell membrane</location>
        <topology evidence="1 7">Multi-pass membrane protein</topology>
    </subcellularLocation>
</comment>
<dbReference type="Gene3D" id="1.10.3720.10">
    <property type="entry name" value="MetI-like"/>
    <property type="match status" value="1"/>
</dbReference>
<evidence type="ECO:0000313" key="10">
    <source>
        <dbReference type="Proteomes" id="UP000001941"/>
    </source>
</evidence>
<gene>
    <name evidence="9" type="ordered locus">Mhun_0215</name>
</gene>
<dbReference type="GO" id="GO:0005886">
    <property type="term" value="C:plasma membrane"/>
    <property type="evidence" value="ECO:0007669"/>
    <property type="project" value="UniProtKB-SubCell"/>
</dbReference>
<dbReference type="InterPro" id="IPR050366">
    <property type="entry name" value="BP-dependent_transpt_permease"/>
</dbReference>
<evidence type="ECO:0000256" key="4">
    <source>
        <dbReference type="ARBA" id="ARBA00022692"/>
    </source>
</evidence>
<evidence type="ECO:0000313" key="9">
    <source>
        <dbReference type="EMBL" id="ABD39987.1"/>
    </source>
</evidence>
<reference evidence="10" key="1">
    <citation type="journal article" date="2016" name="Stand. Genomic Sci.">
        <title>Complete genome sequence of Methanospirillum hungatei type strain JF1.</title>
        <authorList>
            <person name="Gunsalus R.P."/>
            <person name="Cook L.E."/>
            <person name="Crable B."/>
            <person name="Rohlin L."/>
            <person name="McDonald E."/>
            <person name="Mouttaki H."/>
            <person name="Sieber J.R."/>
            <person name="Poweleit N."/>
            <person name="Zhou H."/>
            <person name="Lapidus A.L."/>
            <person name="Daligault H.E."/>
            <person name="Land M."/>
            <person name="Gilna P."/>
            <person name="Ivanova N."/>
            <person name="Kyrpides N."/>
            <person name="Culley D.E."/>
            <person name="McInerney M.J."/>
        </authorList>
    </citation>
    <scope>NUCLEOTIDE SEQUENCE [LARGE SCALE GENOMIC DNA]</scope>
    <source>
        <strain evidence="10">ATCC 27890 / DSM 864 / NBRC 100397 / JF-1</strain>
    </source>
</reference>
<dbReference type="PANTHER" id="PTHR43386:SF1">
    <property type="entry name" value="D,D-DIPEPTIDE TRANSPORT SYSTEM PERMEASE PROTEIN DDPC-RELATED"/>
    <property type="match status" value="1"/>
</dbReference>
<dbReference type="eggNOG" id="arCOG00748">
    <property type="taxonomic scope" value="Archaea"/>
</dbReference>
<keyword evidence="4 7" id="KW-0812">Transmembrane</keyword>
<protein>
    <submittedName>
        <fullName evidence="9">Binding-protein-dependent transport systems inner membrane component</fullName>
    </submittedName>
</protein>
<sequence>MSECTLSTQVRKISISIQKSDWLYRFKMRRDLQVACVLIVIILIMGFFAPDIAPQNPNITDLEGKNQGPSADHILGTDYLGRDLFSRVICGLQTSLEIALATIVISFIIGVTIGSFSGYQSGWIDNVIARIIDVFLAFPSVILALALMMLLGSGVLNMIIMLSIVQWASFARLTRGQVLAEKNQEYVLSAKAAALPGWWTMTKHILPNCIMPVIVLATIDIGHAILTIATLSFLGVGIPPAIPEWGSMINSGLPYMRIAPLNVIVPGLAITCVTLLFNITGEGIRDITDPKTDNEGSL</sequence>
<dbReference type="EnsemblBacteria" id="ABD39987">
    <property type="protein sequence ID" value="ABD39987"/>
    <property type="gene ID" value="Mhun_0215"/>
</dbReference>
<dbReference type="InterPro" id="IPR035906">
    <property type="entry name" value="MetI-like_sf"/>
</dbReference>
<dbReference type="Proteomes" id="UP000001941">
    <property type="component" value="Chromosome"/>
</dbReference>
<dbReference type="OrthoDB" id="312811at2157"/>
<evidence type="ECO:0000256" key="7">
    <source>
        <dbReference type="RuleBase" id="RU363032"/>
    </source>
</evidence>
<evidence type="ECO:0000256" key="2">
    <source>
        <dbReference type="ARBA" id="ARBA00022448"/>
    </source>
</evidence>
<evidence type="ECO:0000256" key="5">
    <source>
        <dbReference type="ARBA" id="ARBA00022989"/>
    </source>
</evidence>
<dbReference type="GeneID" id="3923871"/>
<feature type="transmembrane region" description="Helical" evidence="7">
    <location>
        <begin position="213"/>
        <end position="238"/>
    </location>
</feature>
<dbReference type="HOGENOM" id="CLU_028518_1_1_2"/>
<evidence type="ECO:0000256" key="6">
    <source>
        <dbReference type="ARBA" id="ARBA00023136"/>
    </source>
</evidence>
<dbReference type="RefSeq" id="WP_011447282.1">
    <property type="nucleotide sequence ID" value="NC_007796.1"/>
</dbReference>
<name>Q2FN00_METHJ</name>
<feature type="transmembrane region" description="Helical" evidence="7">
    <location>
        <begin position="258"/>
        <end position="277"/>
    </location>
</feature>